<protein>
    <submittedName>
        <fullName evidence="5">Biotin-dependent carboxylase-like uncharacterized protein</fullName>
    </submittedName>
</protein>
<evidence type="ECO:0000256" key="3">
    <source>
        <dbReference type="ARBA" id="ARBA00022840"/>
    </source>
</evidence>
<dbReference type="RefSeq" id="WP_101396190.1">
    <property type="nucleotide sequence ID" value="NZ_PJNE01000001.1"/>
</dbReference>
<dbReference type="InterPro" id="IPR029000">
    <property type="entry name" value="Cyclophilin-like_dom_sf"/>
</dbReference>
<dbReference type="EMBL" id="PJNE01000001">
    <property type="protein sequence ID" value="PKW27823.1"/>
    <property type="molecule type" value="Genomic_DNA"/>
</dbReference>
<dbReference type="Proteomes" id="UP000233781">
    <property type="component" value="Unassembled WGS sequence"/>
</dbReference>
<keyword evidence="2" id="KW-0378">Hydrolase</keyword>
<sequence length="294" mass="29772">MTPALEVVRTGPLTLVQDAGRPGYAAVGVGRAGAADRGAYRLGARLVGHGEDLAALEVTLGGLTVRARGRIMVALTGAPAPATLDGRPVAHHALIDVPHGGLLSLAPPPVGLRTYLAVRGGIDVEPVLGSRSTDTLSGVGPPRVAPGDVLPVGRAPSTFPQVDAVAHRPPSPGPVRLAVLPGPRTAWVGGLGPLVAPAWVVGTDSNRIGLRLSDPRGAGVARVDRWRDAELASEGMVRGAVQLPPGGEPVIFLADHPVTGGYPVVAVLTEAASDRAAQLRPGDTVRLVVAPTAG</sequence>
<dbReference type="OrthoDB" id="9768696at2"/>
<evidence type="ECO:0000313" key="6">
    <source>
        <dbReference type="Proteomes" id="UP000233781"/>
    </source>
</evidence>
<dbReference type="Pfam" id="PF02626">
    <property type="entry name" value="CT_A_B"/>
    <property type="match status" value="1"/>
</dbReference>
<name>A0A2N3YLU3_9MICO</name>
<proteinExistence type="predicted"/>
<dbReference type="NCBIfam" id="TIGR00724">
    <property type="entry name" value="urea_amlyse_rel"/>
    <property type="match status" value="1"/>
</dbReference>
<dbReference type="AlphaFoldDB" id="A0A2N3YLU3"/>
<dbReference type="PANTHER" id="PTHR43309:SF3">
    <property type="entry name" value="5-OXOPROLINASE SUBUNIT C"/>
    <property type="match status" value="1"/>
</dbReference>
<evidence type="ECO:0000313" key="5">
    <source>
        <dbReference type="EMBL" id="PKW27823.1"/>
    </source>
</evidence>
<dbReference type="SMART" id="SM00797">
    <property type="entry name" value="AHS2"/>
    <property type="match status" value="1"/>
</dbReference>
<keyword evidence="1" id="KW-0547">Nucleotide-binding</keyword>
<dbReference type="InterPro" id="IPR052708">
    <property type="entry name" value="PxpC"/>
</dbReference>
<evidence type="ECO:0000259" key="4">
    <source>
        <dbReference type="SMART" id="SM00797"/>
    </source>
</evidence>
<dbReference type="PANTHER" id="PTHR43309">
    <property type="entry name" value="5-OXOPROLINASE SUBUNIT C"/>
    <property type="match status" value="1"/>
</dbReference>
<dbReference type="SUPFAM" id="SSF50891">
    <property type="entry name" value="Cyclophilin-like"/>
    <property type="match status" value="1"/>
</dbReference>
<gene>
    <name evidence="5" type="ORF">ATL31_2674</name>
</gene>
<keyword evidence="3" id="KW-0067">ATP-binding</keyword>
<reference evidence="5 6" key="1">
    <citation type="submission" date="2017-12" db="EMBL/GenBank/DDBJ databases">
        <title>Sequencing the genomes of 1000 Actinobacteria strains.</title>
        <authorList>
            <person name="Klenk H.-P."/>
        </authorList>
    </citation>
    <scope>NUCLEOTIDE SEQUENCE [LARGE SCALE GENOMIC DNA]</scope>
    <source>
        <strain evidence="5 6">DSM 12806</strain>
    </source>
</reference>
<organism evidence="5 6">
    <name type="scientific">Phycicoccus duodecadis</name>
    <dbReference type="NCBI Taxonomy" id="173053"/>
    <lineage>
        <taxon>Bacteria</taxon>
        <taxon>Bacillati</taxon>
        <taxon>Actinomycetota</taxon>
        <taxon>Actinomycetes</taxon>
        <taxon>Micrococcales</taxon>
        <taxon>Intrasporangiaceae</taxon>
        <taxon>Phycicoccus</taxon>
    </lineage>
</organism>
<dbReference type="Gene3D" id="2.40.100.10">
    <property type="entry name" value="Cyclophilin-like"/>
    <property type="match status" value="1"/>
</dbReference>
<accession>A0A2N3YLU3</accession>
<feature type="domain" description="Carboxyltransferase" evidence="4">
    <location>
        <begin position="26"/>
        <end position="292"/>
    </location>
</feature>
<dbReference type="GO" id="GO:0005524">
    <property type="term" value="F:ATP binding"/>
    <property type="evidence" value="ECO:0007669"/>
    <property type="project" value="UniProtKB-KW"/>
</dbReference>
<comment type="caution">
    <text evidence="5">The sequence shown here is derived from an EMBL/GenBank/DDBJ whole genome shotgun (WGS) entry which is preliminary data.</text>
</comment>
<evidence type="ECO:0000256" key="1">
    <source>
        <dbReference type="ARBA" id="ARBA00022741"/>
    </source>
</evidence>
<dbReference type="InterPro" id="IPR003778">
    <property type="entry name" value="CT_A_B"/>
</dbReference>
<evidence type="ECO:0000256" key="2">
    <source>
        <dbReference type="ARBA" id="ARBA00022801"/>
    </source>
</evidence>
<dbReference type="GO" id="GO:0016787">
    <property type="term" value="F:hydrolase activity"/>
    <property type="evidence" value="ECO:0007669"/>
    <property type="project" value="UniProtKB-KW"/>
</dbReference>
<keyword evidence="6" id="KW-1185">Reference proteome</keyword>